<evidence type="ECO:0008006" key="3">
    <source>
        <dbReference type="Google" id="ProtNLM"/>
    </source>
</evidence>
<dbReference type="AlphaFoldDB" id="A0A6J5F631"/>
<dbReference type="InterPro" id="IPR036390">
    <property type="entry name" value="WH_DNA-bd_sf"/>
</dbReference>
<dbReference type="RefSeq" id="WP_175232341.1">
    <property type="nucleotide sequence ID" value="NZ_CADIKH010000063.1"/>
</dbReference>
<organism evidence="1 2">
    <name type="scientific">Paraburkholderia humisilvae</name>
    <dbReference type="NCBI Taxonomy" id="627669"/>
    <lineage>
        <taxon>Bacteria</taxon>
        <taxon>Pseudomonadati</taxon>
        <taxon>Pseudomonadota</taxon>
        <taxon>Betaproteobacteria</taxon>
        <taxon>Burkholderiales</taxon>
        <taxon>Burkholderiaceae</taxon>
        <taxon>Paraburkholderia</taxon>
    </lineage>
</organism>
<keyword evidence="2" id="KW-1185">Reference proteome</keyword>
<accession>A0A6J5F631</accession>
<reference evidence="1 2" key="1">
    <citation type="submission" date="2020-04" db="EMBL/GenBank/DDBJ databases">
        <authorList>
            <person name="De Canck E."/>
        </authorList>
    </citation>
    <scope>NUCLEOTIDE SEQUENCE [LARGE SCALE GENOMIC DNA]</scope>
    <source>
        <strain evidence="1 2">LMG 29542</strain>
    </source>
</reference>
<evidence type="ECO:0000313" key="1">
    <source>
        <dbReference type="EMBL" id="CAB3772785.1"/>
    </source>
</evidence>
<name>A0A6J5F631_9BURK</name>
<protein>
    <recommendedName>
        <fullName evidence="3">HTH marR-type domain-containing protein</fullName>
    </recommendedName>
</protein>
<dbReference type="Proteomes" id="UP000494363">
    <property type="component" value="Unassembled WGS sequence"/>
</dbReference>
<dbReference type="Gene3D" id="1.10.10.10">
    <property type="entry name" value="Winged helix-like DNA-binding domain superfamily/Winged helix DNA-binding domain"/>
    <property type="match status" value="1"/>
</dbReference>
<sequence>MKKKIARTKAQAVARAILDMDFEWSAQFGELGLADLNYSDLFCQMWSGGHEQYAKTALYEFMPGVSRRTAVRYVQQLIDAGWVSETCAEHDRRIKLVRLSAEIEDRLELFLAFVHQRFAMLDRS</sequence>
<proteinExistence type="predicted"/>
<dbReference type="InterPro" id="IPR036388">
    <property type="entry name" value="WH-like_DNA-bd_sf"/>
</dbReference>
<dbReference type="SUPFAM" id="SSF46785">
    <property type="entry name" value="Winged helix' DNA-binding domain"/>
    <property type="match status" value="1"/>
</dbReference>
<evidence type="ECO:0000313" key="2">
    <source>
        <dbReference type="Proteomes" id="UP000494363"/>
    </source>
</evidence>
<gene>
    <name evidence="1" type="ORF">LMG29542_06979</name>
</gene>
<dbReference type="EMBL" id="CADIKH010000063">
    <property type="protein sequence ID" value="CAB3772785.1"/>
    <property type="molecule type" value="Genomic_DNA"/>
</dbReference>